<dbReference type="RefSeq" id="WP_078778815.1">
    <property type="nucleotide sequence ID" value="NZ_MBDS01000015.1"/>
</dbReference>
<dbReference type="Proteomes" id="UP000190016">
    <property type="component" value="Unassembled WGS sequence"/>
</dbReference>
<protein>
    <submittedName>
        <fullName evidence="2">Uncharacterized protein</fullName>
    </submittedName>
</protein>
<comment type="caution">
    <text evidence="2">The sequence shown here is derived from an EMBL/GenBank/DDBJ whole genome shotgun (WGS) entry which is preliminary data.</text>
</comment>
<evidence type="ECO:0000313" key="3">
    <source>
        <dbReference type="Proteomes" id="UP000190016"/>
    </source>
</evidence>
<reference evidence="2 3" key="1">
    <citation type="submission" date="2016-07" db="EMBL/GenBank/DDBJ databases">
        <title>Revisiting the Taxonomy of the Elizabethkingia Genus based on Whole-Genome Sequencing, Optical Mapping, and MALDI-TOF.</title>
        <authorList>
            <person name="Nicholson A.C."/>
        </authorList>
    </citation>
    <scope>NUCLEOTIDE SEQUENCE [LARGE SCALE GENOMIC DNA]</scope>
    <source>
        <strain evidence="2 3">C1558</strain>
    </source>
</reference>
<dbReference type="EMBL" id="MBDS01000015">
    <property type="protein sequence ID" value="OPB88541.1"/>
    <property type="molecule type" value="Genomic_DNA"/>
</dbReference>
<gene>
    <name evidence="2" type="ORF">BB021_08330</name>
</gene>
<sequence length="68" mass="7408">MQEKQNLAFSDQLITERKVYVAPEFSVMEIEMEQGIAAGSGSVVPTDNVDSTLGTEWQGGSDEETINV</sequence>
<organism evidence="2 3">
    <name type="scientific">Elizabethkingia ursingii</name>
    <dbReference type="NCBI Taxonomy" id="1756150"/>
    <lineage>
        <taxon>Bacteria</taxon>
        <taxon>Pseudomonadati</taxon>
        <taxon>Bacteroidota</taxon>
        <taxon>Flavobacteriia</taxon>
        <taxon>Flavobacteriales</taxon>
        <taxon>Weeksellaceae</taxon>
        <taxon>Elizabethkingia</taxon>
    </lineage>
</organism>
<feature type="region of interest" description="Disordered" evidence="1">
    <location>
        <begin position="40"/>
        <end position="68"/>
    </location>
</feature>
<proteinExistence type="predicted"/>
<feature type="compositionally biased region" description="Polar residues" evidence="1">
    <location>
        <begin position="43"/>
        <end position="55"/>
    </location>
</feature>
<evidence type="ECO:0000256" key="1">
    <source>
        <dbReference type="SAM" id="MobiDB-lite"/>
    </source>
</evidence>
<evidence type="ECO:0000313" key="2">
    <source>
        <dbReference type="EMBL" id="OPB88541.1"/>
    </source>
</evidence>
<name>A0ABX3NAK8_9FLAO</name>
<keyword evidence="3" id="KW-1185">Reference proteome</keyword>
<accession>A0ABX3NAK8</accession>